<keyword evidence="6 11" id="KW-0808">Transferase</keyword>
<dbReference type="PIRSF" id="PIRSF000460">
    <property type="entry name" value="Pprylas_GlgP"/>
    <property type="match status" value="1"/>
</dbReference>
<dbReference type="GO" id="GO:0008184">
    <property type="term" value="F:glycogen phosphorylase activity"/>
    <property type="evidence" value="ECO:0007669"/>
    <property type="project" value="InterPro"/>
</dbReference>
<evidence type="ECO:0000256" key="11">
    <source>
        <dbReference type="RuleBase" id="RU000587"/>
    </source>
</evidence>
<dbReference type="Pfam" id="PF00343">
    <property type="entry name" value="Phosphorylase"/>
    <property type="match status" value="1"/>
</dbReference>
<comment type="similarity">
    <text evidence="3 11">Belongs to the glycogen phosphorylase family.</text>
</comment>
<evidence type="ECO:0000256" key="2">
    <source>
        <dbReference type="ARBA" id="ARBA00001933"/>
    </source>
</evidence>
<dbReference type="Gene3D" id="3.40.50.2000">
    <property type="entry name" value="Glycogen Phosphorylase B"/>
    <property type="match status" value="2"/>
</dbReference>
<comment type="catalytic activity">
    <reaction evidence="1 11">
        <text>[(1-&gt;4)-alpha-D-glucosyl](n) + phosphate = [(1-&gt;4)-alpha-D-glucosyl](n-1) + alpha-D-glucose 1-phosphate</text>
        <dbReference type="Rhea" id="RHEA:41732"/>
        <dbReference type="Rhea" id="RHEA-COMP:9584"/>
        <dbReference type="Rhea" id="RHEA-COMP:9586"/>
        <dbReference type="ChEBI" id="CHEBI:15444"/>
        <dbReference type="ChEBI" id="CHEBI:43474"/>
        <dbReference type="ChEBI" id="CHEBI:58601"/>
        <dbReference type="EC" id="2.4.1.1"/>
    </reaction>
</comment>
<evidence type="ECO:0000256" key="4">
    <source>
        <dbReference type="ARBA" id="ARBA00022533"/>
    </source>
</evidence>
<dbReference type="InterPro" id="IPR000811">
    <property type="entry name" value="Glyco_trans_35"/>
</dbReference>
<reference evidence="12 13" key="1">
    <citation type="submission" date="2019-03" db="EMBL/GenBank/DDBJ databases">
        <title>Deep-cultivation of Planctomycetes and their phenomic and genomic characterization uncovers novel biology.</title>
        <authorList>
            <person name="Wiegand S."/>
            <person name="Jogler M."/>
            <person name="Boedeker C."/>
            <person name="Pinto D."/>
            <person name="Vollmers J."/>
            <person name="Rivas-Marin E."/>
            <person name="Kohn T."/>
            <person name="Peeters S.H."/>
            <person name="Heuer A."/>
            <person name="Rast P."/>
            <person name="Oberbeckmann S."/>
            <person name="Bunk B."/>
            <person name="Jeske O."/>
            <person name="Meyerdierks A."/>
            <person name="Storesund J.E."/>
            <person name="Kallscheuer N."/>
            <person name="Luecker S."/>
            <person name="Lage O.M."/>
            <person name="Pohl T."/>
            <person name="Merkel B.J."/>
            <person name="Hornburger P."/>
            <person name="Mueller R.-W."/>
            <person name="Bruemmer F."/>
            <person name="Labrenz M."/>
            <person name="Spormann A.M."/>
            <person name="Op den Camp H."/>
            <person name="Overmann J."/>
            <person name="Amann R."/>
            <person name="Jetten M.S.M."/>
            <person name="Mascher T."/>
            <person name="Medema M.H."/>
            <person name="Devos D.P."/>
            <person name="Kaster A.-K."/>
            <person name="Ovreas L."/>
            <person name="Rohde M."/>
            <person name="Galperin M.Y."/>
            <person name="Jogler C."/>
        </authorList>
    </citation>
    <scope>NUCLEOTIDE SEQUENCE [LARGE SCALE GENOMIC DNA]</scope>
    <source>
        <strain evidence="12 13">Enr13</strain>
    </source>
</reference>
<dbReference type="InterPro" id="IPR035090">
    <property type="entry name" value="Pyridoxal_P_attach_site"/>
</dbReference>
<gene>
    <name evidence="12" type="primary">malP_1</name>
    <name evidence="12" type="ORF">Enr13x_40120</name>
</gene>
<dbReference type="CDD" id="cd04300">
    <property type="entry name" value="GT35_Glycogen_Phosphorylase"/>
    <property type="match status" value="1"/>
</dbReference>
<feature type="modified residue" description="N6-(pyridoxal phosphate)lysine" evidence="10">
    <location>
        <position position="746"/>
    </location>
</feature>
<dbReference type="InterPro" id="IPR011833">
    <property type="entry name" value="Glycg_phsphrylas"/>
</dbReference>
<dbReference type="PANTHER" id="PTHR11468:SF3">
    <property type="entry name" value="GLYCOGEN PHOSPHORYLASE, LIVER FORM"/>
    <property type="match status" value="1"/>
</dbReference>
<dbReference type="SUPFAM" id="SSF53756">
    <property type="entry name" value="UDP-Glycosyltransferase/glycogen phosphorylase"/>
    <property type="match status" value="1"/>
</dbReference>
<name>A0A518HTG3_9BACT</name>
<keyword evidence="7 10" id="KW-0663">Pyridoxal phosphate</keyword>
<dbReference type="GO" id="GO:0005737">
    <property type="term" value="C:cytoplasm"/>
    <property type="evidence" value="ECO:0007669"/>
    <property type="project" value="TreeGrafter"/>
</dbReference>
<evidence type="ECO:0000256" key="1">
    <source>
        <dbReference type="ARBA" id="ARBA00001275"/>
    </source>
</evidence>
<dbReference type="Proteomes" id="UP000319004">
    <property type="component" value="Chromosome"/>
</dbReference>
<dbReference type="NCBIfam" id="TIGR02093">
    <property type="entry name" value="P_ylase"/>
    <property type="match status" value="1"/>
</dbReference>
<evidence type="ECO:0000256" key="8">
    <source>
        <dbReference type="ARBA" id="ARBA00023277"/>
    </source>
</evidence>
<organism evidence="12 13">
    <name type="scientific">Stieleria neptunia</name>
    <dbReference type="NCBI Taxonomy" id="2527979"/>
    <lineage>
        <taxon>Bacteria</taxon>
        <taxon>Pseudomonadati</taxon>
        <taxon>Planctomycetota</taxon>
        <taxon>Planctomycetia</taxon>
        <taxon>Pirellulales</taxon>
        <taxon>Pirellulaceae</taxon>
        <taxon>Stieleria</taxon>
    </lineage>
</organism>
<keyword evidence="8 11" id="KW-0119">Carbohydrate metabolism</keyword>
<evidence type="ECO:0000256" key="3">
    <source>
        <dbReference type="ARBA" id="ARBA00006047"/>
    </source>
</evidence>
<dbReference type="KEGG" id="snep:Enr13x_40120"/>
<accession>A0A518HTG3</accession>
<dbReference type="PANTHER" id="PTHR11468">
    <property type="entry name" value="GLYCOGEN PHOSPHORYLASE"/>
    <property type="match status" value="1"/>
</dbReference>
<evidence type="ECO:0000313" key="13">
    <source>
        <dbReference type="Proteomes" id="UP000319004"/>
    </source>
</evidence>
<comment type="function">
    <text evidence="11">Allosteric enzyme that catalyzes the rate-limiting step in glycogen catabolism, the phosphorolytic cleavage of glycogen to produce glucose-1-phosphate, and plays a central role in maintaining cellular and organismal glucose homeostasis.</text>
</comment>
<dbReference type="FunFam" id="3.40.50.2000:FF:000003">
    <property type="entry name" value="Alpha-1,4 glucan phosphorylase"/>
    <property type="match status" value="1"/>
</dbReference>
<dbReference type="AlphaFoldDB" id="A0A518HTG3"/>
<keyword evidence="4" id="KW-0021">Allosteric enzyme</keyword>
<dbReference type="EMBL" id="CP037423">
    <property type="protein sequence ID" value="QDV44150.1"/>
    <property type="molecule type" value="Genomic_DNA"/>
</dbReference>
<comment type="cofactor">
    <cofactor evidence="2 11">
        <name>pyridoxal 5'-phosphate</name>
        <dbReference type="ChEBI" id="CHEBI:597326"/>
    </cofactor>
</comment>
<comment type="function">
    <text evidence="9">Phosphorylase is an important allosteric enzyme in carbohydrate metabolism. Enzymes from different sources differ in their regulatory mechanisms and in their natural substrates. However, all known phosphorylases share catalytic and structural properties.</text>
</comment>
<dbReference type="GO" id="GO:0030170">
    <property type="term" value="F:pyridoxal phosphate binding"/>
    <property type="evidence" value="ECO:0007669"/>
    <property type="project" value="InterPro"/>
</dbReference>
<keyword evidence="13" id="KW-1185">Reference proteome</keyword>
<dbReference type="PROSITE" id="PS00102">
    <property type="entry name" value="PHOSPHORYLASE"/>
    <property type="match status" value="1"/>
</dbReference>
<evidence type="ECO:0000256" key="10">
    <source>
        <dbReference type="PIRSR" id="PIRSR000460-1"/>
    </source>
</evidence>
<proteinExistence type="inferred from homology"/>
<evidence type="ECO:0000256" key="6">
    <source>
        <dbReference type="ARBA" id="ARBA00022679"/>
    </source>
</evidence>
<dbReference type="FunFam" id="3.40.50.2000:FF:000002">
    <property type="entry name" value="Alpha-1,4 glucan phosphorylase"/>
    <property type="match status" value="1"/>
</dbReference>
<dbReference type="EC" id="2.4.1.1" evidence="11"/>
<dbReference type="GO" id="GO:0005980">
    <property type="term" value="P:glycogen catabolic process"/>
    <property type="evidence" value="ECO:0007669"/>
    <property type="project" value="TreeGrafter"/>
</dbReference>
<evidence type="ECO:0000313" key="12">
    <source>
        <dbReference type="EMBL" id="QDV44150.1"/>
    </source>
</evidence>
<evidence type="ECO:0000256" key="7">
    <source>
        <dbReference type="ARBA" id="ARBA00022898"/>
    </source>
</evidence>
<evidence type="ECO:0000256" key="9">
    <source>
        <dbReference type="ARBA" id="ARBA00025174"/>
    </source>
</evidence>
<keyword evidence="5 11" id="KW-0328">Glycosyltransferase</keyword>
<evidence type="ECO:0000256" key="5">
    <source>
        <dbReference type="ARBA" id="ARBA00022676"/>
    </source>
</evidence>
<protein>
    <recommendedName>
        <fullName evidence="11">Alpha-1,4 glucan phosphorylase</fullName>
        <ecNumber evidence="11">2.4.1.1</ecNumber>
    </recommendedName>
</protein>
<sequence length="898" mass="101512">MPIRKIDCVTSEDVANDRTPRFFVVRAVICPLCDLTDLPLVSGTLAPYDKVLERALVLQKLDTVPNSPSILPMQKTLDSAVSPSSETDDVLLGSLSHELRRHLLFTLGRDDIDSDPGYCFRAAAITIRDRISRDWRRTRELQAASDTRHVNYLSLEFLLGRSLNNAIQNMDLDEAMRKALHRFGVELEEVIDKEHDAGLGNGGLGRLAACFLDSCANLQLPVSGYGIRYEYGMFHQLIEGGRQVEAPDHWLRDGNPWEIERPEDTKRIRLYGRTERYVDEKGKPHSRWVESLDILAVPYDMPIPGFRNGTVNTLRLWKATATDAFDLNEFNAGSYPESVAQKNNAEQISMVLYPNDASENGKELRLKQQYFLVSASLQDVLANWVEQHGEDFSGFGEKNCFQLNDTHPACAVPELMRLLMDEHELEWDQAWEITTQCMAYTNHTLLPEALERWSVSLFGQLLPRVLEIIFEINERFLAEVAKKFPNEPELLKRVSLIEEGHTPHIRMAYLSIVGSFSVNGVAQLHTDLLKTGLFADFDRIWPNKINNKTNGVTQRRWLSHCNPGLRDLMNETIGTRWESDLEEISALAPLAEDAEFRSRWRGVKNANKERLSKYVKQNTGVDFDPSMLFDVQVKRIHEYKRQLMNVLHVIHLYDRILQGETAGMVPRCVLIGGKAAPGYHLAKLIVKLINNVARVVNSDPRARDLLRLVFFPNYRVSAMEVICPGTELSEQISTAGKEASGTGNMKFMMNGALTIGTLDGANIEIREKAGAENFFLFGLNAAEAQEARKSYDPNAIIAADPAIARVMELLEGGHFHGSEPGVFGELTSGLRNPHDQWLTIADLRSFIDAQDRVAETYQKADQWDRMSILNAANSGWFSSDRTIQQYADEIWKVKPLTE</sequence>